<dbReference type="Gene3D" id="1.25.10.10">
    <property type="entry name" value="Leucine-rich Repeat Variant"/>
    <property type="match status" value="2"/>
</dbReference>
<reference evidence="2 3" key="1">
    <citation type="journal article" date="2016" name="Genome Biol. Evol.">
        <title>Divergent and convergent evolution of fungal pathogenicity.</title>
        <authorList>
            <person name="Shang Y."/>
            <person name="Xiao G."/>
            <person name="Zheng P."/>
            <person name="Cen K."/>
            <person name="Zhan S."/>
            <person name="Wang C."/>
        </authorList>
    </citation>
    <scope>NUCLEOTIDE SEQUENCE [LARGE SCALE GENOMIC DNA]</scope>
    <source>
        <strain evidence="2 3">RCEF 2490</strain>
    </source>
</reference>
<dbReference type="InterPro" id="IPR040144">
    <property type="entry name" value="RAP1GDS1"/>
</dbReference>
<dbReference type="GO" id="GO:0005085">
    <property type="term" value="F:guanyl-nucleotide exchange factor activity"/>
    <property type="evidence" value="ECO:0007669"/>
    <property type="project" value="InterPro"/>
</dbReference>
<feature type="region of interest" description="Disordered" evidence="1">
    <location>
        <begin position="637"/>
        <end position="656"/>
    </location>
</feature>
<dbReference type="OrthoDB" id="26149at2759"/>
<evidence type="ECO:0000313" key="3">
    <source>
        <dbReference type="Proteomes" id="UP000078544"/>
    </source>
</evidence>
<dbReference type="Proteomes" id="UP000078544">
    <property type="component" value="Unassembled WGS sequence"/>
</dbReference>
<proteinExistence type="predicted"/>
<accession>A0A168F353</accession>
<evidence type="ECO:0000313" key="2">
    <source>
        <dbReference type="EMBL" id="KZZ99423.1"/>
    </source>
</evidence>
<feature type="compositionally biased region" description="Basic and acidic residues" evidence="1">
    <location>
        <begin position="605"/>
        <end position="620"/>
    </location>
</feature>
<dbReference type="EMBL" id="AZGY01000003">
    <property type="protein sequence ID" value="KZZ99423.1"/>
    <property type="molecule type" value="Genomic_DNA"/>
</dbReference>
<keyword evidence="3" id="KW-1185">Reference proteome</keyword>
<dbReference type="SUPFAM" id="SSF48371">
    <property type="entry name" value="ARM repeat"/>
    <property type="match status" value="1"/>
</dbReference>
<dbReference type="PANTHER" id="PTHR10957">
    <property type="entry name" value="RAP1 GTPASE-GDP DISSOCIATION STIMULATOR 1"/>
    <property type="match status" value="1"/>
</dbReference>
<name>A0A168F353_9HYPO</name>
<dbReference type="InterPro" id="IPR011989">
    <property type="entry name" value="ARM-like"/>
</dbReference>
<evidence type="ECO:0000256" key="1">
    <source>
        <dbReference type="SAM" id="MobiDB-lite"/>
    </source>
</evidence>
<feature type="region of interest" description="Disordered" evidence="1">
    <location>
        <begin position="600"/>
        <end position="624"/>
    </location>
</feature>
<gene>
    <name evidence="2" type="ORF">AAL_01995</name>
</gene>
<protein>
    <submittedName>
        <fullName evidence="2">Armadillo-type fold protein</fullName>
    </submittedName>
</protein>
<feature type="region of interest" description="Disordered" evidence="1">
    <location>
        <begin position="1"/>
        <end position="30"/>
    </location>
</feature>
<dbReference type="STRING" id="1081109.A0A168F353"/>
<sequence>MTPQELKALLDEHGSRKENEASRPEGTAREQSRADLLLGGGVLSRCRELWSTQSDELDSLAEILANGSRDETWRLPYGDSGILDFFLGLLAESSLRQKLHVHALRLIGNCCADTNENRARVVRDDRLALITRHLDNEDLMPFNVPVIYNILVDYELAQALASRSRVSTQLVHLLSKPCEADHAPLVSYICKILALLVSQDDEVAAADPGTVTILLERANRPDVRSDLATFTAISGVAVAYLASEVFQARLISDNQVPLLLDAFYLAHCWFDDTETLDGDEEEGEDSLAAQLKRLRTSLLSALADVSGNDAFATAYALSDTVPQTFLAWVRTGSNGLRSAACLALGNISRSDETSRALIDIYHVQVPLLHVLTDPSVTDSQLLHAACSFLKNLAIPAANKCKLQDLLRPGAIPRLYALDTSPQVQFAAVSLTRQLLLNCPTNVTEFCAVVSTAEDGHGTARDTPVDNPQAAGRTGAADIVALFGRSDAEPTKLEAARCIAAICKFPHCSPPSSTSSTSTSLLTALPTPVTDDDARATAIAFYTTHPVHEPLRFLITQKKWPSLRSEAWFVFALMARSTTGARAVSVILDNSLAQDALTEAVTAGRSRPEHETQHHGHRHDDDTSEPLDAELATAAASQLQLAPQQPDPSPGETRTAMAGADAENTLCLCAELVKMADGGEIKLPERLAVLLPRLVRDGLKIVAEHGASRQR</sequence>
<comment type="caution">
    <text evidence="2">The sequence shown here is derived from an EMBL/GenBank/DDBJ whole genome shotgun (WGS) entry which is preliminary data.</text>
</comment>
<dbReference type="AlphaFoldDB" id="A0A168F353"/>
<feature type="compositionally biased region" description="Basic and acidic residues" evidence="1">
    <location>
        <begin position="8"/>
        <end position="30"/>
    </location>
</feature>
<organism evidence="2 3">
    <name type="scientific">Moelleriella libera RCEF 2490</name>
    <dbReference type="NCBI Taxonomy" id="1081109"/>
    <lineage>
        <taxon>Eukaryota</taxon>
        <taxon>Fungi</taxon>
        <taxon>Dikarya</taxon>
        <taxon>Ascomycota</taxon>
        <taxon>Pezizomycotina</taxon>
        <taxon>Sordariomycetes</taxon>
        <taxon>Hypocreomycetidae</taxon>
        <taxon>Hypocreales</taxon>
        <taxon>Clavicipitaceae</taxon>
        <taxon>Moelleriella</taxon>
    </lineage>
</organism>
<dbReference type="InterPro" id="IPR016024">
    <property type="entry name" value="ARM-type_fold"/>
</dbReference>